<protein>
    <submittedName>
        <fullName evidence="2">Uncharacterized protein</fullName>
    </submittedName>
</protein>
<organism evidence="2 3">
    <name type="scientific">Vibrio eleionomae</name>
    <dbReference type="NCBI Taxonomy" id="2653505"/>
    <lineage>
        <taxon>Bacteria</taxon>
        <taxon>Pseudomonadati</taxon>
        <taxon>Pseudomonadota</taxon>
        <taxon>Gammaproteobacteria</taxon>
        <taxon>Vibrionales</taxon>
        <taxon>Vibrionaceae</taxon>
        <taxon>Vibrio</taxon>
    </lineage>
</organism>
<evidence type="ECO:0000313" key="2">
    <source>
        <dbReference type="EMBL" id="MZI95985.1"/>
    </source>
</evidence>
<keyword evidence="1" id="KW-1133">Transmembrane helix</keyword>
<dbReference type="EMBL" id="WEKT01000084">
    <property type="protein sequence ID" value="MZI95985.1"/>
    <property type="molecule type" value="Genomic_DNA"/>
</dbReference>
<name>A0A7X4LPU7_9VIBR</name>
<keyword evidence="3" id="KW-1185">Reference proteome</keyword>
<evidence type="ECO:0000313" key="3">
    <source>
        <dbReference type="Proteomes" id="UP000462621"/>
    </source>
</evidence>
<comment type="caution">
    <text evidence="2">The sequence shown here is derived from an EMBL/GenBank/DDBJ whole genome shotgun (WGS) entry which is preliminary data.</text>
</comment>
<evidence type="ECO:0000256" key="1">
    <source>
        <dbReference type="SAM" id="Phobius"/>
    </source>
</evidence>
<accession>A0A7X4LPU7</accession>
<dbReference type="AlphaFoldDB" id="A0A7X4LPU7"/>
<dbReference type="RefSeq" id="WP_161158490.1">
    <property type="nucleotide sequence ID" value="NZ_WEKT01000084.1"/>
</dbReference>
<feature type="transmembrane region" description="Helical" evidence="1">
    <location>
        <begin position="12"/>
        <end position="33"/>
    </location>
</feature>
<gene>
    <name evidence="2" type="ORF">F9817_22625</name>
</gene>
<keyword evidence="1" id="KW-0812">Transmembrane</keyword>
<feature type="transmembrane region" description="Helical" evidence="1">
    <location>
        <begin position="59"/>
        <end position="81"/>
    </location>
</feature>
<reference evidence="2 3" key="1">
    <citation type="submission" date="2019-10" db="EMBL/GenBank/DDBJ databases">
        <title>Vibrio sp. nov. isolated from a shrimp pond.</title>
        <authorList>
            <person name="Gomez-Gil B."/>
            <person name="Enciso-Ibarra J."/>
            <person name="Enciso-Ibarra K."/>
            <person name="Bolan-Mejia C."/>
        </authorList>
    </citation>
    <scope>NUCLEOTIDE SEQUENCE [LARGE SCALE GENOMIC DNA]</scope>
    <source>
        <strain evidence="2 3">CAIM 722</strain>
    </source>
</reference>
<keyword evidence="1" id="KW-0472">Membrane</keyword>
<sequence>MDGSWSNFFPYFAGAFKLIVLGIGGYFAIKWHFDEDRRVREAKGEVFDKTSFKKHLAKVTMIVILVIVAIVAVIYATDWFLNSISAF</sequence>
<proteinExistence type="predicted"/>
<dbReference type="Proteomes" id="UP000462621">
    <property type="component" value="Unassembled WGS sequence"/>
</dbReference>